<reference evidence="3" key="1">
    <citation type="submission" date="2024-04" db="EMBL/GenBank/DDBJ databases">
        <authorList>
            <person name="Shaw F."/>
            <person name="Minotto A."/>
        </authorList>
    </citation>
    <scope>NUCLEOTIDE SEQUENCE [LARGE SCALE GENOMIC DNA]</scope>
</reference>
<dbReference type="InterPro" id="IPR055100">
    <property type="entry name" value="GNAT_LYC1-like"/>
</dbReference>
<accession>A0ABP1DPJ0</accession>
<protein>
    <recommendedName>
        <fullName evidence="1">LYC1 C-terminal domain-containing protein</fullName>
    </recommendedName>
</protein>
<organism evidence="2 3">
    <name type="scientific">Somion occarium</name>
    <dbReference type="NCBI Taxonomy" id="3059160"/>
    <lineage>
        <taxon>Eukaryota</taxon>
        <taxon>Fungi</taxon>
        <taxon>Dikarya</taxon>
        <taxon>Basidiomycota</taxon>
        <taxon>Agaricomycotina</taxon>
        <taxon>Agaricomycetes</taxon>
        <taxon>Polyporales</taxon>
        <taxon>Cerrenaceae</taxon>
        <taxon>Somion</taxon>
    </lineage>
</organism>
<dbReference type="Pfam" id="PF22998">
    <property type="entry name" value="GNAT_LYC1-like"/>
    <property type="match status" value="1"/>
</dbReference>
<dbReference type="InterPro" id="IPR053013">
    <property type="entry name" value="LAT"/>
</dbReference>
<proteinExistence type="predicted"/>
<sequence length="391" mass="44198">MSTVDLANLSLFPAARDQIIESRKRSFVQWNRGLPLEQYLQLHTVMDNYEHARDKLTTWVLAPRTDPQTLDFMCSCETFRRPAIVCRSSQNGSQTEDTVGYGIASVFTPVSKRGKGYAKHMMRLLHRVLAPRSALPAFPEAWGAPPEVPPSMGNARFSALYSDVGPEFYRVCSPDESTGEGWIVRDAKQTRWDVQSNDFKASNMDDWVWLSEEQVDHLWQMDAKIMEQEATALVLSQDQRVAFSFLPTEGVGLVSIRRTMNFGPELSPILPAKTWGVQTPDGGEAYIHDGVKAFATWTLELRGQPKVLQVTRIRTSEELFPSLLTKLLDAAKGAGVDQLEIWNLPRDLEPVAAVHGGITVSRDDHLPSFKWYGPERPEELVWLFNEKFAWC</sequence>
<feature type="domain" description="LYC1 C-terminal" evidence="1">
    <location>
        <begin position="197"/>
        <end position="391"/>
    </location>
</feature>
<name>A0ABP1DPJ0_9APHY</name>
<evidence type="ECO:0000313" key="2">
    <source>
        <dbReference type="EMBL" id="CAL1709129.1"/>
    </source>
</evidence>
<evidence type="ECO:0000313" key="3">
    <source>
        <dbReference type="Proteomes" id="UP001497453"/>
    </source>
</evidence>
<dbReference type="Proteomes" id="UP001497453">
    <property type="component" value="Chromosome 5"/>
</dbReference>
<keyword evidence="3" id="KW-1185">Reference proteome</keyword>
<dbReference type="EMBL" id="OZ037948">
    <property type="protein sequence ID" value="CAL1709129.1"/>
    <property type="molecule type" value="Genomic_DNA"/>
</dbReference>
<gene>
    <name evidence="2" type="ORF">GFSPODELE1_LOCUS7205</name>
</gene>
<dbReference type="PANTHER" id="PTHR34815:SF2">
    <property type="entry name" value="N-ACETYLTRANSFERASE DOMAIN-CONTAINING PROTEIN"/>
    <property type="match status" value="1"/>
</dbReference>
<dbReference type="PANTHER" id="PTHR34815">
    <property type="entry name" value="LYSINE ACETYLTRANSFERASE"/>
    <property type="match status" value="1"/>
</dbReference>
<evidence type="ECO:0000259" key="1">
    <source>
        <dbReference type="Pfam" id="PF22998"/>
    </source>
</evidence>